<dbReference type="RefSeq" id="WP_127781253.1">
    <property type="nucleotide sequence ID" value="NZ_SADD01000017.1"/>
</dbReference>
<evidence type="ECO:0000313" key="1">
    <source>
        <dbReference type="EMBL" id="RVU41499.1"/>
    </source>
</evidence>
<comment type="caution">
    <text evidence="1">The sequence shown here is derived from an EMBL/GenBank/DDBJ whole genome shotgun (WGS) entry which is preliminary data.</text>
</comment>
<reference evidence="1 2" key="1">
    <citation type="submission" date="2019-01" db="EMBL/GenBank/DDBJ databases">
        <title>Lujinxingia litoralis gen. nov., sp. nov. and Lujinxingia sediminis gen. nov., sp. nov., new members in the order Bradymonadales, isolated from coastal sediment.</title>
        <authorList>
            <person name="Li C.-M."/>
        </authorList>
    </citation>
    <scope>NUCLEOTIDE SEQUENCE [LARGE SCALE GENOMIC DNA]</scope>
    <source>
        <strain evidence="1 2">SEH01</strain>
    </source>
</reference>
<evidence type="ECO:0008006" key="3">
    <source>
        <dbReference type="Google" id="ProtNLM"/>
    </source>
</evidence>
<proteinExistence type="predicted"/>
<sequence>MGIDWAGAGRDDQRVGLRIVEAAAGQPAREVRPPGTRARNWKRVEVFDYLRELLRPDAPRTLVGIDASLGYPVGAALEVFGVESWRALVARIAAIRRDAPTLDGFLDRVNQPFAEEAGVPLYSRDREGRAWDRPHHSPGAFYSARGVAYWRMVELFLPQSLSAFYMGPGPMVAGHTITCLAMLDALLTLRDAGELDVSVWPQEGGLSGTHHVIAECYPSMLPRDTTIQDKDLRDAQAIAVWLLEQSQRGTLDGFLKEVERAPKKVAQVIAEEGWVLGVRLPCKAPALLRCWPGAAEEDESPP</sequence>
<dbReference type="Proteomes" id="UP000282926">
    <property type="component" value="Unassembled WGS sequence"/>
</dbReference>
<organism evidence="1 2">
    <name type="scientific">Lujinxingia sediminis</name>
    <dbReference type="NCBI Taxonomy" id="2480984"/>
    <lineage>
        <taxon>Bacteria</taxon>
        <taxon>Deltaproteobacteria</taxon>
        <taxon>Bradymonadales</taxon>
        <taxon>Lujinxingiaceae</taxon>
        <taxon>Lujinxingia</taxon>
    </lineage>
</organism>
<accession>A0ABY0CNL8</accession>
<evidence type="ECO:0000313" key="2">
    <source>
        <dbReference type="Proteomes" id="UP000282926"/>
    </source>
</evidence>
<protein>
    <recommendedName>
        <fullName evidence="3">DUF429 domain-containing protein</fullName>
    </recommendedName>
</protein>
<name>A0ABY0CNL8_9DELT</name>
<keyword evidence="2" id="KW-1185">Reference proteome</keyword>
<dbReference type="EMBL" id="SADD01000017">
    <property type="protein sequence ID" value="RVU41499.1"/>
    <property type="molecule type" value="Genomic_DNA"/>
</dbReference>
<gene>
    <name evidence="1" type="ORF">EA187_18685</name>
</gene>